<dbReference type="AlphaFoldDB" id="K9XZ28"/>
<dbReference type="Proteomes" id="UP000010473">
    <property type="component" value="Chromosome"/>
</dbReference>
<name>K9XZ28_STAC7</name>
<accession>K9XZ28</accession>
<dbReference type="eggNOG" id="COG3386">
    <property type="taxonomic scope" value="Bacteria"/>
</dbReference>
<dbReference type="Gene3D" id="2.130.10.10">
    <property type="entry name" value="YVTN repeat-like/Quinoprotein amine dehydrogenase"/>
    <property type="match status" value="1"/>
</dbReference>
<dbReference type="RefSeq" id="WP_015194584.1">
    <property type="nucleotide sequence ID" value="NC_019748.1"/>
</dbReference>
<dbReference type="HOGENOM" id="CLU_731396_0_0_3"/>
<evidence type="ECO:0000313" key="2">
    <source>
        <dbReference type="Proteomes" id="UP000010473"/>
    </source>
</evidence>
<dbReference type="KEGG" id="scs:Sta7437_3419"/>
<gene>
    <name evidence="1" type="ordered locus">Sta7437_3419</name>
</gene>
<protein>
    <submittedName>
        <fullName evidence="1">Uncharacterized protein</fullName>
    </submittedName>
</protein>
<organism evidence="1 2">
    <name type="scientific">Stanieria cyanosphaera (strain ATCC 29371 / PCC 7437)</name>
    <dbReference type="NCBI Taxonomy" id="111780"/>
    <lineage>
        <taxon>Bacteria</taxon>
        <taxon>Bacillati</taxon>
        <taxon>Cyanobacteriota</taxon>
        <taxon>Cyanophyceae</taxon>
        <taxon>Pleurocapsales</taxon>
        <taxon>Dermocarpellaceae</taxon>
        <taxon>Stanieria</taxon>
    </lineage>
</organism>
<keyword evidence="2" id="KW-1185">Reference proteome</keyword>
<proteinExistence type="predicted"/>
<dbReference type="STRING" id="111780.Sta7437_3419"/>
<dbReference type="InterPro" id="IPR015943">
    <property type="entry name" value="WD40/YVTN_repeat-like_dom_sf"/>
</dbReference>
<reference evidence="2" key="1">
    <citation type="journal article" date="2013" name="Proc. Natl. Acad. Sci. U.S.A.">
        <title>Improving the coverage of the cyanobacterial phylum using diversity-driven genome sequencing.</title>
        <authorList>
            <person name="Shih P.M."/>
            <person name="Wu D."/>
            <person name="Latifi A."/>
            <person name="Axen S.D."/>
            <person name="Fewer D.P."/>
            <person name="Talla E."/>
            <person name="Calteau A."/>
            <person name="Cai F."/>
            <person name="Tandeau de Marsac N."/>
            <person name="Rippka R."/>
            <person name="Herdman M."/>
            <person name="Sivonen K."/>
            <person name="Coursin T."/>
            <person name="Laurent T."/>
            <person name="Goodwin L."/>
            <person name="Nolan M."/>
            <person name="Davenport K.W."/>
            <person name="Han C.S."/>
            <person name="Rubin E.M."/>
            <person name="Eisen J.A."/>
            <person name="Woyke T."/>
            <person name="Gugger M."/>
            <person name="Kerfeld C.A."/>
        </authorList>
    </citation>
    <scope>NUCLEOTIDE SEQUENCE [LARGE SCALE GENOMIC DNA]</scope>
    <source>
        <strain evidence="2">ATCC 29371 / PCC 7437</strain>
    </source>
</reference>
<dbReference type="EMBL" id="CP003653">
    <property type="protein sequence ID" value="AFZ36922.1"/>
    <property type="molecule type" value="Genomic_DNA"/>
</dbReference>
<sequence length="378" mass="40680">MFGLTVVDFENIESTVTTTRTGKLTELKLDIGVLKRGTTGFDIINNTEKQAKPLEFEQHSLDPFAFATSNTPFTLELNDNLSVNTVSITMGDYGDDFSDNLIIQAFDEQGVLIGEVEGTLLTDGIKFTSKTLTLTTDEKLIHSLKFIGGTDKFPNSVFYDNLSVSYTPSSTANILLSTRDSKVGSFDPLTGAFTSFLEGVNLTDIASSDRDEIFGITFSQLYKIDPVSGQFSLIGNLGGSSFNALGFTSDNILYAAGGSKFYKVDTKTGKANLVSDLGSSFLSHGDLVFDPDNEYFWATSKGSTSDVLYKINLDGTAVKVGNIGYKEVFGLSLNDDGNLFGYTSKGQQILINEQTGLATLEQNITGLTGAVGGATNWV</sequence>
<dbReference type="OrthoDB" id="462726at2"/>
<dbReference type="SUPFAM" id="SSF63825">
    <property type="entry name" value="YWTD domain"/>
    <property type="match status" value="1"/>
</dbReference>
<evidence type="ECO:0000313" key="1">
    <source>
        <dbReference type="EMBL" id="AFZ36922.1"/>
    </source>
</evidence>